<dbReference type="PANTHER" id="PTHR36306:SF3">
    <property type="entry name" value="GLYCOSIDE HYDROLASE FAMILY 57"/>
    <property type="match status" value="1"/>
</dbReference>
<evidence type="ECO:0000259" key="4">
    <source>
        <dbReference type="Pfam" id="PF03065"/>
    </source>
</evidence>
<dbReference type="InterPro" id="IPR052046">
    <property type="entry name" value="GH57_Enzymes"/>
</dbReference>
<dbReference type="GO" id="GO:0016787">
    <property type="term" value="F:hydrolase activity"/>
    <property type="evidence" value="ECO:0007669"/>
    <property type="project" value="UniProtKB-KW"/>
</dbReference>
<feature type="domain" description="Glycoside hydrolase family 57 N-terminal" evidence="4">
    <location>
        <begin position="58"/>
        <end position="287"/>
    </location>
</feature>
<protein>
    <submittedName>
        <fullName evidence="5">Glycosyl hydrolase family 57</fullName>
    </submittedName>
</protein>
<dbReference type="InterPro" id="IPR027291">
    <property type="entry name" value="Glyco_hydro_38_N_sf"/>
</dbReference>
<dbReference type="OrthoDB" id="9757977at2"/>
<dbReference type="InterPro" id="IPR004300">
    <property type="entry name" value="Glyco_hydro_57_N"/>
</dbReference>
<dbReference type="Gene3D" id="3.20.110.10">
    <property type="entry name" value="Glycoside hydrolase 38, N terminal domain"/>
    <property type="match status" value="2"/>
</dbReference>
<organism evidence="5">
    <name type="scientific">Flexilinea flocculi</name>
    <dbReference type="NCBI Taxonomy" id="1678840"/>
    <lineage>
        <taxon>Bacteria</taxon>
        <taxon>Bacillati</taxon>
        <taxon>Chloroflexota</taxon>
        <taxon>Anaerolineae</taxon>
        <taxon>Anaerolineales</taxon>
        <taxon>Anaerolineaceae</taxon>
        <taxon>Flexilinea</taxon>
    </lineage>
</organism>
<evidence type="ECO:0000313" key="6">
    <source>
        <dbReference type="Proteomes" id="UP000053370"/>
    </source>
</evidence>
<evidence type="ECO:0000256" key="2">
    <source>
        <dbReference type="ARBA" id="ARBA00023277"/>
    </source>
</evidence>
<evidence type="ECO:0000256" key="3">
    <source>
        <dbReference type="RuleBase" id="RU361196"/>
    </source>
</evidence>
<sequence>MKKQAFCVHGHFYQPPRENPFTGMIPVEPGAAPFSNWNEKILQQCYRPNAVEGNFGRISFDIGPTLATWMEKSNPEVMQMIVDQERSVYEKFGVSNGMAQSYNHTILPLATREDKITQVKWGIADFENRFGHEPLGMWAPETAVDTETLSVFADCGIQYTILAPWQAKTITDLDISKPYWVDLPGNQRIAVFFYGAGISSKVSFLPESTVNADGFVFHELLPFFPENSRKERYYLIASDGELYGHHQPFRDKFLEWLTTGALENHDLEIIFPAVWLQKFPPEKSIKIRENTSWSCHHGVKRWATVCPCSEHGEWKAPLRRAFNKIAEIIDSEMQEALKPYGWDLLDFRNEYASVLTHWETPEELLERLMEKRLDAIEETKFVKLMQSQYERQRMFTSCGWFFGDFDRLEAQNDISYAARAIDLLEQAIGKEYRKQVGKYLSKAESWNSGLKASTVFNNMFKVK</sequence>
<dbReference type="SUPFAM" id="SSF88713">
    <property type="entry name" value="Glycoside hydrolase/deacetylase"/>
    <property type="match status" value="1"/>
</dbReference>
<dbReference type="GO" id="GO:0005975">
    <property type="term" value="P:carbohydrate metabolic process"/>
    <property type="evidence" value="ECO:0007669"/>
    <property type="project" value="InterPro"/>
</dbReference>
<dbReference type="InterPro" id="IPR021923">
    <property type="entry name" value="DUF3536"/>
</dbReference>
<dbReference type="STRING" id="1678840.ATC1_1223"/>
<dbReference type="InterPro" id="IPR011330">
    <property type="entry name" value="Glyco_hydro/deAcase_b/a-brl"/>
</dbReference>
<dbReference type="PANTHER" id="PTHR36306">
    <property type="entry name" value="ALPHA-AMYLASE-RELATED-RELATED"/>
    <property type="match status" value="1"/>
</dbReference>
<dbReference type="AlphaFoldDB" id="A0A0K8PAE6"/>
<keyword evidence="2 3" id="KW-0119">Carbohydrate metabolism</keyword>
<dbReference type="Pfam" id="PF12055">
    <property type="entry name" value="DUF3536"/>
    <property type="match status" value="1"/>
</dbReference>
<dbReference type="Proteomes" id="UP000053370">
    <property type="component" value="Unassembled WGS sequence"/>
</dbReference>
<reference evidence="5" key="1">
    <citation type="journal article" date="2015" name="Genome Announc.">
        <title>Draft Genome Sequence of Anaerolineae Strain TC1, a Novel Isolate from a Methanogenic Wastewater Treatment System.</title>
        <authorList>
            <person name="Matsuura N."/>
            <person name="Tourlousse D.M."/>
            <person name="Sun L."/>
            <person name="Toyonaga M."/>
            <person name="Kuroda K."/>
            <person name="Ohashi A."/>
            <person name="Cruz R."/>
            <person name="Yamaguchi T."/>
            <person name="Sekiguchi Y."/>
        </authorList>
    </citation>
    <scope>NUCLEOTIDE SEQUENCE [LARGE SCALE GENOMIC DNA]</scope>
    <source>
        <strain evidence="5">TC1</strain>
    </source>
</reference>
<gene>
    <name evidence="5" type="ORF">ATC1_1223</name>
</gene>
<dbReference type="EMBL" id="DF968180">
    <property type="protein sequence ID" value="GAP39494.1"/>
    <property type="molecule type" value="Genomic_DNA"/>
</dbReference>
<proteinExistence type="inferred from homology"/>
<dbReference type="Pfam" id="PF03065">
    <property type="entry name" value="Glyco_hydro_57"/>
    <property type="match status" value="1"/>
</dbReference>
<evidence type="ECO:0000256" key="1">
    <source>
        <dbReference type="ARBA" id="ARBA00006821"/>
    </source>
</evidence>
<accession>A0A0K8PAE6</accession>
<evidence type="ECO:0000313" key="5">
    <source>
        <dbReference type="EMBL" id="GAP39494.1"/>
    </source>
</evidence>
<dbReference type="PATRIC" id="fig|1678840.3.peg.524"/>
<keyword evidence="5" id="KW-0378">Hydrolase</keyword>
<name>A0A0K8PAE6_9CHLR</name>
<comment type="similarity">
    <text evidence="1 3">Belongs to the glycosyl hydrolase 57 family.</text>
</comment>
<keyword evidence="6" id="KW-1185">Reference proteome</keyword>
<dbReference type="RefSeq" id="WP_062277965.1">
    <property type="nucleotide sequence ID" value="NZ_DF968180.1"/>
</dbReference>